<gene>
    <name evidence="1" type="ORF">SBRCBS47491_005889</name>
</gene>
<keyword evidence="2" id="KW-1185">Reference proteome</keyword>
<evidence type="ECO:0000313" key="2">
    <source>
        <dbReference type="Proteomes" id="UP001642406"/>
    </source>
</evidence>
<evidence type="ECO:0000313" key="1">
    <source>
        <dbReference type="EMBL" id="CAK7225435.1"/>
    </source>
</evidence>
<accession>A0ABP0C1A3</accession>
<reference evidence="1 2" key="1">
    <citation type="submission" date="2024-01" db="EMBL/GenBank/DDBJ databases">
        <authorList>
            <person name="Allen C."/>
            <person name="Tagirdzhanova G."/>
        </authorList>
    </citation>
    <scope>NUCLEOTIDE SEQUENCE [LARGE SCALE GENOMIC DNA]</scope>
</reference>
<proteinExistence type="predicted"/>
<sequence>MAAEPPPCPHYYDGFNIAHGGNEPSAEFMTDRGLWTATKESRWQIQNEYRKAAERLAGGNTHFCYEYRTGENVRMHRRLGYLNKTVVTFFEQLHSLPREIKMLRQLAADNLRELVMDLANDIKANEVHSDFAPTWEDGEVRPTTAELQEVCQALADEYLT</sequence>
<protein>
    <submittedName>
        <fullName evidence="1">Uncharacterized protein</fullName>
    </submittedName>
</protein>
<dbReference type="EMBL" id="CAWUHC010000053">
    <property type="protein sequence ID" value="CAK7225435.1"/>
    <property type="molecule type" value="Genomic_DNA"/>
</dbReference>
<comment type="caution">
    <text evidence="1">The sequence shown here is derived from an EMBL/GenBank/DDBJ whole genome shotgun (WGS) entry which is preliminary data.</text>
</comment>
<name>A0ABP0C1A3_9PEZI</name>
<organism evidence="1 2">
    <name type="scientific">Sporothrix bragantina</name>
    <dbReference type="NCBI Taxonomy" id="671064"/>
    <lineage>
        <taxon>Eukaryota</taxon>
        <taxon>Fungi</taxon>
        <taxon>Dikarya</taxon>
        <taxon>Ascomycota</taxon>
        <taxon>Pezizomycotina</taxon>
        <taxon>Sordariomycetes</taxon>
        <taxon>Sordariomycetidae</taxon>
        <taxon>Ophiostomatales</taxon>
        <taxon>Ophiostomataceae</taxon>
        <taxon>Sporothrix</taxon>
    </lineage>
</organism>
<dbReference type="Proteomes" id="UP001642406">
    <property type="component" value="Unassembled WGS sequence"/>
</dbReference>